<dbReference type="PANTHER" id="PTHR12181">
    <property type="entry name" value="LIPIN"/>
    <property type="match status" value="1"/>
</dbReference>
<dbReference type="STRING" id="99883.ENSTNIP00000007308"/>
<dbReference type="PANTHER" id="PTHR12181:SF10">
    <property type="entry name" value="PHOSPHATIDATE PHOSPHATASE LPIN1"/>
    <property type="match status" value="1"/>
</dbReference>
<dbReference type="GO" id="GO:0005634">
    <property type="term" value="C:nucleus"/>
    <property type="evidence" value="ECO:0007669"/>
    <property type="project" value="TreeGrafter"/>
</dbReference>
<dbReference type="InParanoid" id="H3CGD1"/>
<reference evidence="3" key="3">
    <citation type="submission" date="2025-09" db="UniProtKB">
        <authorList>
            <consortium name="Ensembl"/>
        </authorList>
    </citation>
    <scope>IDENTIFICATION</scope>
</reference>
<keyword evidence="4" id="KW-1185">Reference proteome</keyword>
<dbReference type="GO" id="GO:0032869">
    <property type="term" value="P:cellular response to insulin stimulus"/>
    <property type="evidence" value="ECO:0007669"/>
    <property type="project" value="TreeGrafter"/>
</dbReference>
<dbReference type="GO" id="GO:0045944">
    <property type="term" value="P:positive regulation of transcription by RNA polymerase II"/>
    <property type="evidence" value="ECO:0007669"/>
    <property type="project" value="TreeGrafter"/>
</dbReference>
<dbReference type="InterPro" id="IPR013209">
    <property type="entry name" value="LNS2"/>
</dbReference>
<dbReference type="Proteomes" id="UP000007303">
    <property type="component" value="Unassembled WGS sequence"/>
</dbReference>
<dbReference type="SMART" id="SM00775">
    <property type="entry name" value="LNS2"/>
    <property type="match status" value="1"/>
</dbReference>
<dbReference type="GO" id="GO:0003713">
    <property type="term" value="F:transcription coactivator activity"/>
    <property type="evidence" value="ECO:0007669"/>
    <property type="project" value="TreeGrafter"/>
</dbReference>
<name>H3CGD1_TETNG</name>
<feature type="compositionally biased region" description="Basic and acidic residues" evidence="1">
    <location>
        <begin position="50"/>
        <end position="64"/>
    </location>
</feature>
<dbReference type="GO" id="GO:0005741">
    <property type="term" value="C:mitochondrial outer membrane"/>
    <property type="evidence" value="ECO:0007669"/>
    <property type="project" value="TreeGrafter"/>
</dbReference>
<dbReference type="InterPro" id="IPR031315">
    <property type="entry name" value="LNS2/PITP"/>
</dbReference>
<accession>H3CGD1</accession>
<evidence type="ECO:0000256" key="1">
    <source>
        <dbReference type="SAM" id="MobiDB-lite"/>
    </source>
</evidence>
<dbReference type="GO" id="GO:0019432">
    <property type="term" value="P:triglyceride biosynthetic process"/>
    <property type="evidence" value="ECO:0007669"/>
    <property type="project" value="TreeGrafter"/>
</dbReference>
<organism evidence="3 4">
    <name type="scientific">Tetraodon nigroviridis</name>
    <name type="common">Spotted green pufferfish</name>
    <name type="synonym">Chelonodon nigroviridis</name>
    <dbReference type="NCBI Taxonomy" id="99883"/>
    <lineage>
        <taxon>Eukaryota</taxon>
        <taxon>Metazoa</taxon>
        <taxon>Chordata</taxon>
        <taxon>Craniata</taxon>
        <taxon>Vertebrata</taxon>
        <taxon>Euteleostomi</taxon>
        <taxon>Actinopterygii</taxon>
        <taxon>Neopterygii</taxon>
        <taxon>Teleostei</taxon>
        <taxon>Neoteleostei</taxon>
        <taxon>Acanthomorphata</taxon>
        <taxon>Eupercaria</taxon>
        <taxon>Tetraodontiformes</taxon>
        <taxon>Tetradontoidea</taxon>
        <taxon>Tetraodontidae</taxon>
        <taxon>Tetraodon</taxon>
    </lineage>
</organism>
<reference evidence="4" key="1">
    <citation type="journal article" date="2004" name="Nature">
        <title>Genome duplication in the teleost fish Tetraodon nigroviridis reveals the early vertebrate proto-karyotype.</title>
        <authorList>
            <person name="Jaillon O."/>
            <person name="Aury J.-M."/>
            <person name="Brunet F."/>
            <person name="Petit J.-L."/>
            <person name="Stange-Thomann N."/>
            <person name="Mauceli E."/>
            <person name="Bouneau L."/>
            <person name="Fischer C."/>
            <person name="Ozouf-Costaz C."/>
            <person name="Bernot A."/>
            <person name="Nicaud S."/>
            <person name="Jaffe D."/>
            <person name="Fisher S."/>
            <person name="Lutfalla G."/>
            <person name="Dossat C."/>
            <person name="Segurens B."/>
            <person name="Dasilva C."/>
            <person name="Salanoubat M."/>
            <person name="Levy M."/>
            <person name="Boudet N."/>
            <person name="Castellano S."/>
            <person name="Anthouard V."/>
            <person name="Jubin C."/>
            <person name="Castelli V."/>
            <person name="Katinka M."/>
            <person name="Vacherie B."/>
            <person name="Biemont C."/>
            <person name="Skalli Z."/>
            <person name="Cattolico L."/>
            <person name="Poulain J."/>
            <person name="De Berardinis V."/>
            <person name="Cruaud C."/>
            <person name="Duprat S."/>
            <person name="Brottier P."/>
            <person name="Coutanceau J.-P."/>
            <person name="Gouzy J."/>
            <person name="Parra G."/>
            <person name="Lardier G."/>
            <person name="Chapple C."/>
            <person name="McKernan K.J."/>
            <person name="McEwan P."/>
            <person name="Bosak S."/>
            <person name="Kellis M."/>
            <person name="Volff J.-N."/>
            <person name="Guigo R."/>
            <person name="Zody M.C."/>
            <person name="Mesirov J."/>
            <person name="Lindblad-Toh K."/>
            <person name="Birren B."/>
            <person name="Nusbaum C."/>
            <person name="Kahn D."/>
            <person name="Robinson-Rechavi M."/>
            <person name="Laudet V."/>
            <person name="Schachter V."/>
            <person name="Quetier F."/>
            <person name="Saurin W."/>
            <person name="Scarpelli C."/>
            <person name="Wincker P."/>
            <person name="Lander E.S."/>
            <person name="Weissenbach J."/>
            <person name="Roest Crollius H."/>
        </authorList>
    </citation>
    <scope>NUCLEOTIDE SEQUENCE [LARGE SCALE GENOMIC DNA]</scope>
</reference>
<proteinExistence type="predicted"/>
<dbReference type="Pfam" id="PF08235">
    <property type="entry name" value="LNS2"/>
    <property type="match status" value="1"/>
</dbReference>
<dbReference type="OMA" id="RCNATHI"/>
<dbReference type="InterPro" id="IPR036412">
    <property type="entry name" value="HAD-like_sf"/>
</dbReference>
<dbReference type="InterPro" id="IPR026058">
    <property type="entry name" value="LIPIN"/>
</dbReference>
<evidence type="ECO:0000259" key="2">
    <source>
        <dbReference type="SMART" id="SM00775"/>
    </source>
</evidence>
<dbReference type="HOGENOM" id="CLU_791210_0_0_1"/>
<dbReference type="AlphaFoldDB" id="H3CGD1"/>
<sequence>SVENIMKEKMPKKGGRWWFSWGSRNTDIKSESEVGGAPVESAHSLHSVNRMKEESSSSDEDHRMSGQTSGFCQSDLSVSSGSVCYKKTLRLTSQQLENLQLKEGPNDVVFSVTTQYQGTCRCHGTIYLWSWDDKIIISDIDGTITRSDTLGHILPTLGKDWTHQGIASLYHKVSLNGYKFMYCSARAIGMADMTRGYLHWVNERGTVLPKGPVLLSPSSLFSAFHREVIEKKPEKFKIECLTDIKQLFYPNTEPFYAAFGNRATDVYSYKEVGIPLNRIFTVNPKGELIQEHAKTNISSFGLLCEVVDHIFPLLAQEEGEAFPGSDPLERCKFWDRESPDAATAEKDPQPA</sequence>
<dbReference type="SUPFAM" id="SSF56784">
    <property type="entry name" value="HAD-like"/>
    <property type="match status" value="1"/>
</dbReference>
<dbReference type="GO" id="GO:0008195">
    <property type="term" value="F:phosphatidate phosphatase activity"/>
    <property type="evidence" value="ECO:0007669"/>
    <property type="project" value="TreeGrafter"/>
</dbReference>
<evidence type="ECO:0000313" key="4">
    <source>
        <dbReference type="Proteomes" id="UP000007303"/>
    </source>
</evidence>
<protein>
    <submittedName>
        <fullName evidence="3">Lipin 1a</fullName>
    </submittedName>
</protein>
<dbReference type="Ensembl" id="ENSTNIT00000007466.1">
    <property type="protein sequence ID" value="ENSTNIP00000007308.1"/>
    <property type="gene ID" value="ENSTNIG00000004655.1"/>
</dbReference>
<reference evidence="3" key="2">
    <citation type="submission" date="2025-08" db="UniProtKB">
        <authorList>
            <consortium name="Ensembl"/>
        </authorList>
    </citation>
    <scope>IDENTIFICATION</scope>
</reference>
<feature type="region of interest" description="Disordered" evidence="1">
    <location>
        <begin position="28"/>
        <end position="70"/>
    </location>
</feature>
<dbReference type="GO" id="GO:0009062">
    <property type="term" value="P:fatty acid catabolic process"/>
    <property type="evidence" value="ECO:0007669"/>
    <property type="project" value="TreeGrafter"/>
</dbReference>
<evidence type="ECO:0000313" key="3">
    <source>
        <dbReference type="Ensembl" id="ENSTNIP00000007308.1"/>
    </source>
</evidence>
<dbReference type="GeneTree" id="ENSGT00940000157219"/>
<feature type="domain" description="LNS2/PITP" evidence="2">
    <location>
        <begin position="135"/>
        <end position="291"/>
    </location>
</feature>